<evidence type="ECO:0000313" key="1">
    <source>
        <dbReference type="EMBL" id="TWA86505.1"/>
    </source>
</evidence>
<dbReference type="RefSeq" id="WP_247888180.1">
    <property type="nucleotide sequence ID" value="NZ_VITH01000002.1"/>
</dbReference>
<name>A0A560CNS7_AZOBR</name>
<evidence type="ECO:0008006" key="3">
    <source>
        <dbReference type="Google" id="ProtNLM"/>
    </source>
</evidence>
<evidence type="ECO:0000313" key="2">
    <source>
        <dbReference type="Proteomes" id="UP000318529"/>
    </source>
</evidence>
<organism evidence="1 2">
    <name type="scientific">Azospirillum brasilense</name>
    <dbReference type="NCBI Taxonomy" id="192"/>
    <lineage>
        <taxon>Bacteria</taxon>
        <taxon>Pseudomonadati</taxon>
        <taxon>Pseudomonadota</taxon>
        <taxon>Alphaproteobacteria</taxon>
        <taxon>Rhodospirillales</taxon>
        <taxon>Azospirillaceae</taxon>
        <taxon>Azospirillum</taxon>
    </lineage>
</organism>
<proteinExistence type="predicted"/>
<protein>
    <recommendedName>
        <fullName evidence="3">Restriction endonuclease</fullName>
    </recommendedName>
</protein>
<dbReference type="EMBL" id="VITH01000002">
    <property type="protein sequence ID" value="TWA86505.1"/>
    <property type="molecule type" value="Genomic_DNA"/>
</dbReference>
<comment type="caution">
    <text evidence="1">The sequence shown here is derived from an EMBL/GenBank/DDBJ whole genome shotgun (WGS) entry which is preliminary data.</text>
</comment>
<sequence>MRCQQFLETIKKCFDKSLIDYPKFEEFSTSKAITGGWEVWLQLEIAYGFLKIATDEGYGFTCAREETYPYTVMGHYINRAGVTLDQRSAACSDFLLRKKGLLFGDDTYVELKCINQSHVDPLGNAWKRFDDDIEKQTDLLRHNPTLNCISVLVARGYFPENAVRGEQPALAGYWETGKRVAYVYDLELQSVTKLEDVDLNEKNRPFFIAVSVINQPDYKGGMFRPELWGSPMKIEEKTLFKE</sequence>
<dbReference type="AlphaFoldDB" id="A0A560CNS7"/>
<accession>A0A560CNS7</accession>
<dbReference type="Proteomes" id="UP000318529">
    <property type="component" value="Unassembled WGS sequence"/>
</dbReference>
<reference evidence="1 2" key="1">
    <citation type="submission" date="2019-06" db="EMBL/GenBank/DDBJ databases">
        <title>Genomic Encyclopedia of Type Strains, Phase IV (KMG-V): Genome sequencing to study the core and pangenomes of soil and plant-associated prokaryotes.</title>
        <authorList>
            <person name="Whitman W."/>
        </authorList>
    </citation>
    <scope>NUCLEOTIDE SEQUENCE [LARGE SCALE GENOMIC DNA]</scope>
    <source>
        <strain evidence="1 2">BR 11650</strain>
    </source>
</reference>
<gene>
    <name evidence="1" type="ORF">FBZ83_102297</name>
</gene>